<dbReference type="InterPro" id="IPR011006">
    <property type="entry name" value="CheY-like_superfamily"/>
</dbReference>
<accession>A0A3B1CRG9</accession>
<name>A0A3B1CRG9_9ZZZZ</name>
<dbReference type="Gene3D" id="3.40.50.2300">
    <property type="match status" value="1"/>
</dbReference>
<dbReference type="SUPFAM" id="SSF55073">
    <property type="entry name" value="Nucleotide cyclase"/>
    <property type="match status" value="1"/>
</dbReference>
<dbReference type="PROSITE" id="PS50887">
    <property type="entry name" value="GGDEF"/>
    <property type="match status" value="1"/>
</dbReference>
<proteinExistence type="predicted"/>
<dbReference type="NCBIfam" id="TIGR00254">
    <property type="entry name" value="GGDEF"/>
    <property type="match status" value="1"/>
</dbReference>
<dbReference type="InterPro" id="IPR043128">
    <property type="entry name" value="Rev_trsase/Diguanyl_cyclase"/>
</dbReference>
<gene>
    <name evidence="3" type="ORF">MNBD_NITROSPINAE05-1053</name>
</gene>
<dbReference type="GO" id="GO:1902201">
    <property type="term" value="P:negative regulation of bacterial-type flagellum-dependent cell motility"/>
    <property type="evidence" value="ECO:0007669"/>
    <property type="project" value="TreeGrafter"/>
</dbReference>
<dbReference type="SMART" id="SM00448">
    <property type="entry name" value="REC"/>
    <property type="match status" value="1"/>
</dbReference>
<dbReference type="InterPro" id="IPR000160">
    <property type="entry name" value="GGDEF_dom"/>
</dbReference>
<dbReference type="AlphaFoldDB" id="A0A3B1CRG9"/>
<dbReference type="Gene3D" id="3.30.70.270">
    <property type="match status" value="1"/>
</dbReference>
<dbReference type="GO" id="GO:0052621">
    <property type="term" value="F:diguanylate cyclase activity"/>
    <property type="evidence" value="ECO:0007669"/>
    <property type="project" value="TreeGrafter"/>
</dbReference>
<dbReference type="GO" id="GO:0016301">
    <property type="term" value="F:kinase activity"/>
    <property type="evidence" value="ECO:0007669"/>
    <property type="project" value="UniProtKB-KW"/>
</dbReference>
<dbReference type="InterPro" id="IPR029787">
    <property type="entry name" value="Nucleotide_cyclase"/>
</dbReference>
<sequence>MNTDSIKILIVDDNSEDREVYIRHLKKVMNGPDFHILESETGQEGVQLCKDENPDCILLDYLLPDMDGLEFLSLLKEKGYPGAVIMLTGQGSEQVAVEAMKNGAQDYLVKDNFSSEALNSAIVRAVLNNQQDETKKWKTQALVDPLTHVLNRNAYNLTLEQTLRDFNRYKDPTILMVADIDHFKKVNDTHGHKAGDLVLRSVADFLNQSIRASDFIFRYGGEEFVILLKKCSLKQGESVAEKARLKVEENFSLDKGHELSVTISLGLTQLKEKDTEESVFQRADQALYKAKSNGRNRVETKLN</sequence>
<keyword evidence="3" id="KW-0808">Transferase</keyword>
<evidence type="ECO:0000259" key="2">
    <source>
        <dbReference type="PROSITE" id="PS50887"/>
    </source>
</evidence>
<dbReference type="InterPro" id="IPR050469">
    <property type="entry name" value="Diguanylate_Cyclase"/>
</dbReference>
<dbReference type="GO" id="GO:0043709">
    <property type="term" value="P:cell adhesion involved in single-species biofilm formation"/>
    <property type="evidence" value="ECO:0007669"/>
    <property type="project" value="TreeGrafter"/>
</dbReference>
<dbReference type="SMART" id="SM00267">
    <property type="entry name" value="GGDEF"/>
    <property type="match status" value="1"/>
</dbReference>
<organism evidence="3">
    <name type="scientific">hydrothermal vent metagenome</name>
    <dbReference type="NCBI Taxonomy" id="652676"/>
    <lineage>
        <taxon>unclassified sequences</taxon>
        <taxon>metagenomes</taxon>
        <taxon>ecological metagenomes</taxon>
    </lineage>
</organism>
<evidence type="ECO:0000259" key="1">
    <source>
        <dbReference type="PROSITE" id="PS50110"/>
    </source>
</evidence>
<dbReference type="GO" id="GO:0005886">
    <property type="term" value="C:plasma membrane"/>
    <property type="evidence" value="ECO:0007669"/>
    <property type="project" value="TreeGrafter"/>
</dbReference>
<dbReference type="SUPFAM" id="SSF52172">
    <property type="entry name" value="CheY-like"/>
    <property type="match status" value="1"/>
</dbReference>
<feature type="domain" description="GGDEF" evidence="2">
    <location>
        <begin position="171"/>
        <end position="303"/>
    </location>
</feature>
<dbReference type="EMBL" id="UOGG01000027">
    <property type="protein sequence ID" value="VAX27263.1"/>
    <property type="molecule type" value="Genomic_DNA"/>
</dbReference>
<dbReference type="GO" id="GO:0000160">
    <property type="term" value="P:phosphorelay signal transduction system"/>
    <property type="evidence" value="ECO:0007669"/>
    <property type="project" value="InterPro"/>
</dbReference>
<keyword evidence="3" id="KW-0418">Kinase</keyword>
<reference evidence="3" key="1">
    <citation type="submission" date="2018-06" db="EMBL/GenBank/DDBJ databases">
        <authorList>
            <person name="Zhirakovskaya E."/>
        </authorList>
    </citation>
    <scope>NUCLEOTIDE SEQUENCE</scope>
</reference>
<dbReference type="PANTHER" id="PTHR45138:SF9">
    <property type="entry name" value="DIGUANYLATE CYCLASE DGCM-RELATED"/>
    <property type="match status" value="1"/>
</dbReference>
<dbReference type="PROSITE" id="PS50110">
    <property type="entry name" value="RESPONSE_REGULATORY"/>
    <property type="match status" value="1"/>
</dbReference>
<evidence type="ECO:0000313" key="3">
    <source>
        <dbReference type="EMBL" id="VAX27263.1"/>
    </source>
</evidence>
<feature type="domain" description="Response regulatory" evidence="1">
    <location>
        <begin position="7"/>
        <end position="125"/>
    </location>
</feature>
<dbReference type="Pfam" id="PF00990">
    <property type="entry name" value="GGDEF"/>
    <property type="match status" value="1"/>
</dbReference>
<dbReference type="CDD" id="cd00156">
    <property type="entry name" value="REC"/>
    <property type="match status" value="1"/>
</dbReference>
<dbReference type="CDD" id="cd01949">
    <property type="entry name" value="GGDEF"/>
    <property type="match status" value="1"/>
</dbReference>
<dbReference type="Pfam" id="PF00072">
    <property type="entry name" value="Response_reg"/>
    <property type="match status" value="1"/>
</dbReference>
<protein>
    <submittedName>
        <fullName evidence="3">Circadian input kinase A</fullName>
    </submittedName>
</protein>
<dbReference type="PANTHER" id="PTHR45138">
    <property type="entry name" value="REGULATORY COMPONENTS OF SENSORY TRANSDUCTION SYSTEM"/>
    <property type="match status" value="1"/>
</dbReference>
<dbReference type="InterPro" id="IPR001789">
    <property type="entry name" value="Sig_transdc_resp-reg_receiver"/>
</dbReference>
<dbReference type="FunFam" id="3.30.70.270:FF:000001">
    <property type="entry name" value="Diguanylate cyclase domain protein"/>
    <property type="match status" value="1"/>
</dbReference>